<comment type="caution">
    <text evidence="5">The sequence shown here is derived from an EMBL/GenBank/DDBJ whole genome shotgun (WGS) entry which is preliminary data.</text>
</comment>
<organism evidence="5 6">
    <name type="scientific">Streptomyces violascens</name>
    <dbReference type="NCBI Taxonomy" id="67381"/>
    <lineage>
        <taxon>Bacteria</taxon>
        <taxon>Bacillati</taxon>
        <taxon>Actinomycetota</taxon>
        <taxon>Actinomycetes</taxon>
        <taxon>Kitasatosporales</taxon>
        <taxon>Streptomycetaceae</taxon>
        <taxon>Streptomyces</taxon>
    </lineage>
</organism>
<dbReference type="EMBL" id="BNDY01000002">
    <property type="protein sequence ID" value="GHI36551.1"/>
    <property type="molecule type" value="Genomic_DNA"/>
</dbReference>
<dbReference type="InterPro" id="IPR036390">
    <property type="entry name" value="WH_DNA-bd_sf"/>
</dbReference>
<dbReference type="PRINTS" id="PR00778">
    <property type="entry name" value="HTHARSR"/>
</dbReference>
<dbReference type="PANTHER" id="PTHR33154">
    <property type="entry name" value="TRANSCRIPTIONAL REGULATOR, ARSR FAMILY"/>
    <property type="match status" value="1"/>
</dbReference>
<dbReference type="InterPro" id="IPR011991">
    <property type="entry name" value="ArsR-like_HTH"/>
</dbReference>
<dbReference type="Gene3D" id="1.10.10.10">
    <property type="entry name" value="Winged helix-like DNA-binding domain superfamily/Winged helix DNA-binding domain"/>
    <property type="match status" value="1"/>
</dbReference>
<dbReference type="CDD" id="cd00090">
    <property type="entry name" value="HTH_ARSR"/>
    <property type="match status" value="1"/>
</dbReference>
<dbReference type="RefSeq" id="WP_189960501.1">
    <property type="nucleotide sequence ID" value="NZ_BMUA01000001.1"/>
</dbReference>
<evidence type="ECO:0000313" key="6">
    <source>
        <dbReference type="Proteomes" id="UP001050808"/>
    </source>
</evidence>
<proteinExistence type="predicted"/>
<dbReference type="PROSITE" id="PS50987">
    <property type="entry name" value="HTH_ARSR_2"/>
    <property type="match status" value="1"/>
</dbReference>
<dbReference type="SUPFAM" id="SSF46785">
    <property type="entry name" value="Winged helix' DNA-binding domain"/>
    <property type="match status" value="1"/>
</dbReference>
<evidence type="ECO:0000313" key="5">
    <source>
        <dbReference type="EMBL" id="GHI36551.1"/>
    </source>
</evidence>
<accession>A0ABQ3QGZ0</accession>
<keyword evidence="6" id="KW-1185">Reference proteome</keyword>
<evidence type="ECO:0000256" key="3">
    <source>
        <dbReference type="ARBA" id="ARBA00023163"/>
    </source>
</evidence>
<keyword evidence="2" id="KW-0238">DNA-binding</keyword>
<keyword evidence="3" id="KW-0804">Transcription</keyword>
<dbReference type="SMART" id="SM00418">
    <property type="entry name" value="HTH_ARSR"/>
    <property type="match status" value="1"/>
</dbReference>
<evidence type="ECO:0000256" key="1">
    <source>
        <dbReference type="ARBA" id="ARBA00023015"/>
    </source>
</evidence>
<dbReference type="InterPro" id="IPR001845">
    <property type="entry name" value="HTH_ArsR_DNA-bd_dom"/>
</dbReference>
<keyword evidence="1" id="KW-0805">Transcription regulation</keyword>
<gene>
    <name evidence="5" type="ORF">Sviol_09590</name>
</gene>
<evidence type="ECO:0000256" key="2">
    <source>
        <dbReference type="ARBA" id="ARBA00023125"/>
    </source>
</evidence>
<dbReference type="PANTHER" id="PTHR33154:SF12">
    <property type="entry name" value="TRANSCRIPTIONAL REGULATORY PROTEIN"/>
    <property type="match status" value="1"/>
</dbReference>
<dbReference type="InterPro" id="IPR051081">
    <property type="entry name" value="HTH_MetalResp_TranReg"/>
</dbReference>
<evidence type="ECO:0000259" key="4">
    <source>
        <dbReference type="PROSITE" id="PS50987"/>
    </source>
</evidence>
<feature type="domain" description="HTH arsR-type" evidence="4">
    <location>
        <begin position="15"/>
        <end position="109"/>
    </location>
</feature>
<protein>
    <submittedName>
        <fullName evidence="5">Transcriptional regulator</fullName>
    </submittedName>
</protein>
<name>A0ABQ3QGZ0_9ACTN</name>
<dbReference type="Proteomes" id="UP001050808">
    <property type="component" value="Unassembled WGS sequence"/>
</dbReference>
<dbReference type="Pfam" id="PF12840">
    <property type="entry name" value="HTH_20"/>
    <property type="match status" value="1"/>
</dbReference>
<reference evidence="5" key="1">
    <citation type="submission" date="2024-05" db="EMBL/GenBank/DDBJ databases">
        <title>Whole genome shotgun sequence of Streptomyces violascens NBRC 12920.</title>
        <authorList>
            <person name="Komaki H."/>
            <person name="Tamura T."/>
        </authorList>
    </citation>
    <scope>NUCLEOTIDE SEQUENCE</scope>
    <source>
        <strain evidence="5">NBRC 12920</strain>
    </source>
</reference>
<sequence>MSSVTTATNTRELAHPARDEIRLECVLHALSDPMRMRVVRALATTEDELSCSHFVLPVTKSTTTHHFRVLREAGVIEQVYRGTAKMNGLRRADLDALFPGLLDNILDAARREAGRLGDDA</sequence>
<dbReference type="InterPro" id="IPR036388">
    <property type="entry name" value="WH-like_DNA-bd_sf"/>
</dbReference>